<organism evidence="8 9">
    <name type="scientific">[Candida] anglica</name>
    <dbReference type="NCBI Taxonomy" id="148631"/>
    <lineage>
        <taxon>Eukaryota</taxon>
        <taxon>Fungi</taxon>
        <taxon>Dikarya</taxon>
        <taxon>Ascomycota</taxon>
        <taxon>Saccharomycotina</taxon>
        <taxon>Pichiomycetes</taxon>
        <taxon>Debaryomycetaceae</taxon>
        <taxon>Kurtzmaniella</taxon>
    </lineage>
</organism>
<evidence type="ECO:0000256" key="1">
    <source>
        <dbReference type="ARBA" id="ARBA00013267"/>
    </source>
</evidence>
<evidence type="ECO:0000313" key="9">
    <source>
        <dbReference type="Proteomes" id="UP001497600"/>
    </source>
</evidence>
<dbReference type="SUPFAM" id="SSF52402">
    <property type="entry name" value="Adenine nucleotide alpha hydrolases-like"/>
    <property type="match status" value="1"/>
</dbReference>
<protein>
    <recommendedName>
        <fullName evidence="1">tRNA(Ile)-lysidine synthetase</fullName>
        <ecNumber evidence="1">6.3.4.19</ecNumber>
    </recommendedName>
</protein>
<evidence type="ECO:0000256" key="2">
    <source>
        <dbReference type="ARBA" id="ARBA00022598"/>
    </source>
</evidence>
<dbReference type="PANTHER" id="PTHR43033">
    <property type="entry name" value="TRNA(ILE)-LYSIDINE SYNTHASE-RELATED"/>
    <property type="match status" value="1"/>
</dbReference>
<keyword evidence="9" id="KW-1185">Reference proteome</keyword>
<evidence type="ECO:0000259" key="7">
    <source>
        <dbReference type="Pfam" id="PF01171"/>
    </source>
</evidence>
<dbReference type="Proteomes" id="UP001497600">
    <property type="component" value="Chromosome D"/>
</dbReference>
<reference evidence="8 9" key="1">
    <citation type="submission" date="2024-01" db="EMBL/GenBank/DDBJ databases">
        <authorList>
            <consortium name="Genoscope - CEA"/>
            <person name="William W."/>
        </authorList>
    </citation>
    <scope>NUCLEOTIDE SEQUENCE [LARGE SCALE GENOMIC DNA]</scope>
    <source>
        <strain evidence="8 9">29B2s-10</strain>
    </source>
</reference>
<feature type="domain" description="tRNA(Ile)-lysidine/2-thiocytidine synthase N-terminal" evidence="7">
    <location>
        <begin position="50"/>
        <end position="249"/>
    </location>
</feature>
<dbReference type="InterPro" id="IPR011063">
    <property type="entry name" value="TilS/TtcA_N"/>
</dbReference>
<evidence type="ECO:0000256" key="4">
    <source>
        <dbReference type="ARBA" id="ARBA00022741"/>
    </source>
</evidence>
<evidence type="ECO:0000256" key="5">
    <source>
        <dbReference type="ARBA" id="ARBA00022840"/>
    </source>
</evidence>
<name>A0ABP0EA73_9ASCO</name>
<keyword evidence="5" id="KW-0067">ATP-binding</keyword>
<dbReference type="Gene3D" id="3.40.50.620">
    <property type="entry name" value="HUPs"/>
    <property type="match status" value="1"/>
</dbReference>
<keyword evidence="2" id="KW-0436">Ligase</keyword>
<dbReference type="EMBL" id="OZ004256">
    <property type="protein sequence ID" value="CAK7902905.1"/>
    <property type="molecule type" value="Genomic_DNA"/>
</dbReference>
<dbReference type="InterPro" id="IPR012094">
    <property type="entry name" value="tRNA_Ile_lys_synt"/>
</dbReference>
<dbReference type="HAMAP" id="MF_01161">
    <property type="entry name" value="tRNA_Ile_lys_synt"/>
    <property type="match status" value="1"/>
</dbReference>
<gene>
    <name evidence="8" type="ORF">CAAN4_D02124</name>
</gene>
<dbReference type="InterPro" id="IPR014729">
    <property type="entry name" value="Rossmann-like_a/b/a_fold"/>
</dbReference>
<evidence type="ECO:0000256" key="6">
    <source>
        <dbReference type="ARBA" id="ARBA00048539"/>
    </source>
</evidence>
<dbReference type="InterPro" id="IPR012795">
    <property type="entry name" value="tRNA_Ile_lys_synt_N"/>
</dbReference>
<accession>A0ABP0EA73</accession>
<keyword evidence="3" id="KW-0819">tRNA processing</keyword>
<dbReference type="CDD" id="cd01992">
    <property type="entry name" value="TilS_N"/>
    <property type="match status" value="1"/>
</dbReference>
<keyword evidence="4" id="KW-0547">Nucleotide-binding</keyword>
<evidence type="ECO:0000256" key="3">
    <source>
        <dbReference type="ARBA" id="ARBA00022694"/>
    </source>
</evidence>
<dbReference type="Pfam" id="PF01171">
    <property type="entry name" value="ATP_bind_3"/>
    <property type="match status" value="1"/>
</dbReference>
<proteinExistence type="inferred from homology"/>
<dbReference type="PANTHER" id="PTHR43033:SF1">
    <property type="entry name" value="TRNA(ILE)-LYSIDINE SYNTHASE-RELATED"/>
    <property type="match status" value="1"/>
</dbReference>
<dbReference type="NCBIfam" id="TIGR02432">
    <property type="entry name" value="lysidine_TilS_N"/>
    <property type="match status" value="1"/>
</dbReference>
<sequence>MLYSLQFMLLSSTIILSITGTSVFRKMVITSKQFASILSKYFPKGVPPSMVALSGGVDSMCLAYLLSQHKRLYQPDLNLIAVTIDHGYRKESGFEALKVQDIMKAWGVRHSIHRLDYGDSVDPSKITNFEEVARDKRYEVFRDISQSSSNSDVPINNIFVAHHFNDQVETYLQRLKMNSTLLGLRGLKPINILPQAVETPLEQPLVVVRPLLSFDKSQLVSTCKENNVPWFEDTTNSDHDVTTRNLIRHVINNVVPEKSKQDPSLEVLSKSNLEKTYKKIEEIDDAIIDRVRRLQNMDLLSINRKQATMKFVIPFDEFENNSDLVLSRYLFSNIQPISAVVYYHWKYAKLERGALPRIRKVFNELQHSSQISTKLKFTNLKLVFDIVMDGITRQVVIRLHRSPWHAYEDNSLRGVEMNTWVLFDLRYWLKISKESGTESVDPTYIEIEAYDKSKHKAVVHQHFDFFDWKNRKVYHDPIIFINTPGKETEVILPTLGLSTNPSYKVDFQLKQNLCKII</sequence>
<evidence type="ECO:0000313" key="8">
    <source>
        <dbReference type="EMBL" id="CAK7902905.1"/>
    </source>
</evidence>
<dbReference type="EC" id="6.3.4.19" evidence="1"/>
<comment type="catalytic activity">
    <reaction evidence="6">
        <text>cytidine(34) in tRNA(Ile2) + L-lysine + ATP = lysidine(34) in tRNA(Ile2) + AMP + diphosphate + H(+)</text>
        <dbReference type="Rhea" id="RHEA:43744"/>
        <dbReference type="Rhea" id="RHEA-COMP:10625"/>
        <dbReference type="Rhea" id="RHEA-COMP:10670"/>
        <dbReference type="ChEBI" id="CHEBI:15378"/>
        <dbReference type="ChEBI" id="CHEBI:30616"/>
        <dbReference type="ChEBI" id="CHEBI:32551"/>
        <dbReference type="ChEBI" id="CHEBI:33019"/>
        <dbReference type="ChEBI" id="CHEBI:82748"/>
        <dbReference type="ChEBI" id="CHEBI:83665"/>
        <dbReference type="ChEBI" id="CHEBI:456215"/>
        <dbReference type="EC" id="6.3.4.19"/>
    </reaction>
</comment>